<dbReference type="Proteomes" id="UP000008793">
    <property type="component" value="Plasmid pEB170"/>
</dbReference>
<name>D8MK02_ERWBE</name>
<reference evidence="1 2" key="1">
    <citation type="journal article" date="2010" name="BMC Genomics">
        <title>Genome comparison of the epiphytic bacteria Erwinia billingiae and E. tasmaniensis with the pear pathogen E. pyrifoliae.</title>
        <authorList>
            <person name="Kube M."/>
            <person name="Migdoll A.M."/>
            <person name="Gehring I."/>
            <person name="Heitmann K."/>
            <person name="Mayer Y."/>
            <person name="Kuhl H."/>
            <person name="Knaust F."/>
            <person name="Geider K."/>
            <person name="Reinhardt R."/>
        </authorList>
    </citation>
    <scope>NUCLEOTIDE SEQUENCE [LARGE SCALE GENOMIC DNA]</scope>
    <source>
        <strain evidence="1 2">Eb661</strain>
        <plasmid evidence="1">pEB170</plasmid>
    </source>
</reference>
<keyword evidence="2" id="KW-1185">Reference proteome</keyword>
<dbReference type="HOGENOM" id="CLU_2000411_0_0_6"/>
<sequence length="124" mass="14544">MRSLPRRKKPMLEVARLLTMTFQSHSRIDLLNKRVSLDGYTLLLLHMSFYSYVYLSNLPVICFQPAINQVLYHISNRCSSFCTRRFEADMCFFIKVNVDSLLLSRGCAIDDFFKISMLTETHCF</sequence>
<evidence type="ECO:0000313" key="1">
    <source>
        <dbReference type="EMBL" id="CAX53600.1"/>
    </source>
</evidence>
<proteinExistence type="predicted"/>
<accession>D8MK02</accession>
<dbReference type="EMBL" id="FP236830">
    <property type="protein sequence ID" value="CAX53600.1"/>
    <property type="molecule type" value="Genomic_DNA"/>
</dbReference>
<dbReference type="KEGG" id="ebi:EbC_pEb17201470"/>
<organism evidence="2">
    <name type="scientific">Erwinia billingiae (strain Eb661)</name>
    <dbReference type="NCBI Taxonomy" id="634500"/>
    <lineage>
        <taxon>Bacteria</taxon>
        <taxon>Pseudomonadati</taxon>
        <taxon>Pseudomonadota</taxon>
        <taxon>Gammaproteobacteria</taxon>
        <taxon>Enterobacterales</taxon>
        <taxon>Erwiniaceae</taxon>
        <taxon>Erwinia</taxon>
    </lineage>
</organism>
<geneLocation type="plasmid" evidence="1 2">
    <name>pEB170</name>
</geneLocation>
<keyword evidence="1" id="KW-0614">Plasmid</keyword>
<protein>
    <submittedName>
        <fullName evidence="1">Uncharacterized protein</fullName>
    </submittedName>
</protein>
<evidence type="ECO:0000313" key="2">
    <source>
        <dbReference type="Proteomes" id="UP000008793"/>
    </source>
</evidence>
<dbReference type="AlphaFoldDB" id="D8MK02"/>
<gene>
    <name evidence="1" type="ordered locus">EbC_pEb17201470</name>
</gene>